<comment type="caution">
    <text evidence="1">The sequence shown here is derived from an EMBL/GenBank/DDBJ whole genome shotgun (WGS) entry which is preliminary data.</text>
</comment>
<dbReference type="AlphaFoldDB" id="A0AAN7J2P6"/>
<evidence type="ECO:0000313" key="2">
    <source>
        <dbReference type="Proteomes" id="UP001324115"/>
    </source>
</evidence>
<dbReference type="EMBL" id="JAXUIC010000003">
    <property type="protein sequence ID" value="KAK4595541.1"/>
    <property type="molecule type" value="Genomic_DNA"/>
</dbReference>
<evidence type="ECO:0008006" key="3">
    <source>
        <dbReference type="Google" id="ProtNLM"/>
    </source>
</evidence>
<protein>
    <recommendedName>
        <fullName evidence="3">Retrotransposon gag domain-containing protein</fullName>
    </recommendedName>
</protein>
<evidence type="ECO:0000313" key="1">
    <source>
        <dbReference type="EMBL" id="KAK4595541.1"/>
    </source>
</evidence>
<dbReference type="PANTHER" id="PTHR32108">
    <property type="entry name" value="DNA-DIRECTED RNA POLYMERASE SUBUNIT ALPHA"/>
    <property type="match status" value="1"/>
</dbReference>
<reference evidence="1 2" key="1">
    <citation type="journal article" date="2023" name="G3 (Bethesda)">
        <title>A haplotype-resolved chromosome-scale genome for Quercus rubra L. provides insights into the genetics of adaptive traits for red oak species.</title>
        <authorList>
            <person name="Kapoor B."/>
            <person name="Jenkins J."/>
            <person name="Schmutz J."/>
            <person name="Zhebentyayeva T."/>
            <person name="Kuelheim C."/>
            <person name="Coggeshall M."/>
            <person name="Heim C."/>
            <person name="Lasky J.R."/>
            <person name="Leites L."/>
            <person name="Islam-Faridi N."/>
            <person name="Romero-Severson J."/>
            <person name="DeLeo V.L."/>
            <person name="Lucas S.M."/>
            <person name="Lazic D."/>
            <person name="Gailing O."/>
            <person name="Carlson J."/>
            <person name="Staton M."/>
        </authorList>
    </citation>
    <scope>NUCLEOTIDE SEQUENCE [LARGE SCALE GENOMIC DNA]</scope>
    <source>
        <strain evidence="1">Pseudo-F2</strain>
    </source>
</reference>
<dbReference type="PANTHER" id="PTHR32108:SF9">
    <property type="entry name" value="REVERSE TRANSCRIPTASE RNASE H-LIKE DOMAIN-CONTAINING PROTEIN"/>
    <property type="match status" value="1"/>
</dbReference>
<dbReference type="Proteomes" id="UP001324115">
    <property type="component" value="Unassembled WGS sequence"/>
</dbReference>
<organism evidence="1 2">
    <name type="scientific">Quercus rubra</name>
    <name type="common">Northern red oak</name>
    <name type="synonym">Quercus borealis</name>
    <dbReference type="NCBI Taxonomy" id="3512"/>
    <lineage>
        <taxon>Eukaryota</taxon>
        <taxon>Viridiplantae</taxon>
        <taxon>Streptophyta</taxon>
        <taxon>Embryophyta</taxon>
        <taxon>Tracheophyta</taxon>
        <taxon>Spermatophyta</taxon>
        <taxon>Magnoliopsida</taxon>
        <taxon>eudicotyledons</taxon>
        <taxon>Gunneridae</taxon>
        <taxon>Pentapetalae</taxon>
        <taxon>rosids</taxon>
        <taxon>fabids</taxon>
        <taxon>Fagales</taxon>
        <taxon>Fagaceae</taxon>
        <taxon>Quercus</taxon>
    </lineage>
</organism>
<gene>
    <name evidence="1" type="ORF">RGQ29_013854</name>
</gene>
<sequence length="448" mass="50705">MDITRRDLETTKQERKESFSSFITRWRAKAAQMTNRPNKEEQLGMVVKNLLPTYHKYLFAQYFPSFKALVAVGTQIEDAMNNGTIKGEEIMRPKKTFGPSSSKIPEISTINQPAPYQLIASTQAPKAQPQRQFHELYMSLSNVLEKLQGTNLLKPLDPKPIPNPLPRGFNVHKRCAYHQSPGHDTDECYSLRHAIQDLIDKEIITPPRRPNVVSNPLPNHALNQGPRINCLFEEGLKEDPSILISDIPICAMLTWEEVMETKLPPIRPKLDIWEEEPTNEPTKEPTPTPLSLDHQNEITHITWGGKHFKPSHLEADNPLEALNQQLKNTQLQPKDDIVLKQLQKTQANISLWGLLVASYHHRQTLINLLNQIQVPTNLTPQALNTMIGALKKEPSISYSDKDLSSKGRDHNDPLHITMDTNGKRVPMVLIDDGSALNVSITNCELFGP</sequence>
<accession>A0AAN7J2P6</accession>
<proteinExistence type="predicted"/>
<keyword evidence="2" id="KW-1185">Reference proteome</keyword>
<name>A0AAN7J2P6_QUERU</name>